<keyword evidence="2" id="KW-1133">Transmembrane helix</keyword>
<dbReference type="SUPFAM" id="SSF49785">
    <property type="entry name" value="Galactose-binding domain-like"/>
    <property type="match status" value="1"/>
</dbReference>
<organism evidence="4 5">
    <name type="scientific">Dreissena polymorpha</name>
    <name type="common">Zebra mussel</name>
    <name type="synonym">Mytilus polymorpha</name>
    <dbReference type="NCBI Taxonomy" id="45954"/>
    <lineage>
        <taxon>Eukaryota</taxon>
        <taxon>Metazoa</taxon>
        <taxon>Spiralia</taxon>
        <taxon>Lophotrochozoa</taxon>
        <taxon>Mollusca</taxon>
        <taxon>Bivalvia</taxon>
        <taxon>Autobranchia</taxon>
        <taxon>Heteroconchia</taxon>
        <taxon>Euheterodonta</taxon>
        <taxon>Imparidentia</taxon>
        <taxon>Neoheterodontei</taxon>
        <taxon>Myida</taxon>
        <taxon>Dreissenoidea</taxon>
        <taxon>Dreissenidae</taxon>
        <taxon>Dreissena</taxon>
    </lineage>
</organism>
<feature type="signal peptide" evidence="3">
    <location>
        <begin position="1"/>
        <end position="21"/>
    </location>
</feature>
<evidence type="ECO:0000256" key="3">
    <source>
        <dbReference type="SAM" id="SignalP"/>
    </source>
</evidence>
<evidence type="ECO:0008006" key="6">
    <source>
        <dbReference type="Google" id="ProtNLM"/>
    </source>
</evidence>
<keyword evidence="1" id="KW-0245">EGF-like domain</keyword>
<protein>
    <recommendedName>
        <fullName evidence="6">Multiple epidermal growth factor-like domains protein 10</fullName>
    </recommendedName>
</protein>
<dbReference type="PANTHER" id="PTHR24043:SF8">
    <property type="entry name" value="EGF-LIKE DOMAIN-CONTAINING PROTEIN"/>
    <property type="match status" value="1"/>
</dbReference>
<evidence type="ECO:0000313" key="4">
    <source>
        <dbReference type="EMBL" id="KAH3802168.1"/>
    </source>
</evidence>
<reference evidence="4" key="2">
    <citation type="submission" date="2020-11" db="EMBL/GenBank/DDBJ databases">
        <authorList>
            <person name="McCartney M.A."/>
            <person name="Auch B."/>
            <person name="Kono T."/>
            <person name="Mallez S."/>
            <person name="Becker A."/>
            <person name="Gohl D.M."/>
            <person name="Silverstein K.A.T."/>
            <person name="Koren S."/>
            <person name="Bechman K.B."/>
            <person name="Herman A."/>
            <person name="Abrahante J.E."/>
            <person name="Garbe J."/>
        </authorList>
    </citation>
    <scope>NUCLEOTIDE SEQUENCE</scope>
    <source>
        <strain evidence="4">Duluth1</strain>
        <tissue evidence="4">Whole animal</tissue>
    </source>
</reference>
<reference evidence="4" key="1">
    <citation type="journal article" date="2019" name="bioRxiv">
        <title>The Genome of the Zebra Mussel, Dreissena polymorpha: A Resource for Invasive Species Research.</title>
        <authorList>
            <person name="McCartney M.A."/>
            <person name="Auch B."/>
            <person name="Kono T."/>
            <person name="Mallez S."/>
            <person name="Zhang Y."/>
            <person name="Obille A."/>
            <person name="Becker A."/>
            <person name="Abrahante J.E."/>
            <person name="Garbe J."/>
            <person name="Badalamenti J.P."/>
            <person name="Herman A."/>
            <person name="Mangelson H."/>
            <person name="Liachko I."/>
            <person name="Sullivan S."/>
            <person name="Sone E.D."/>
            <person name="Koren S."/>
            <person name="Silverstein K.A.T."/>
            <person name="Beckman K.B."/>
            <person name="Gohl D.M."/>
        </authorList>
    </citation>
    <scope>NUCLEOTIDE SEQUENCE</scope>
    <source>
        <strain evidence="4">Duluth1</strain>
        <tissue evidence="4">Whole animal</tissue>
    </source>
</reference>
<dbReference type="Gene3D" id="2.60.120.260">
    <property type="entry name" value="Galactose-binding domain-like"/>
    <property type="match status" value="1"/>
</dbReference>
<keyword evidence="2" id="KW-0472">Membrane</keyword>
<sequence length="438" mass="47388">MSKQGKLTLCIVGFLLEVSAAADPIQILNTSIAVTSDGDPYWPADRVNDGILNIQFIPICCRGCAALQRPSWVQLTLDKTYLVEKILVLGRIDIHFSQFDNITLLLGKQDQSLQNEAFTSNNRSFAMTLLAPPREVYRVRVSGEVLSNIMTTNTHLTICEIMIYRQADCLPGKYSANCSRECHCLSGPCESVTGTCMSAVCQDGWRGLACNETCSPGTFGNNCSSICHCYDNVTCHHIDGTCPDSQCATGWTRDNCSVACDPGMFGLNCVFPCHCSQGKDCDRVSGGCPDDICAPGWIKHNCSVACDQGLFGENCAYECHCNNGSSCPHVSGHCPGSQCEPGWTKSNCSEVCKPGFYGQSCAMDCHCDTCHHVNGSCVGSLQCHDGFRMTNGFCTPVSPHGQTDKYYNALLAVCSVLGVVVAAGIVLSVLIIRRKHRQ</sequence>
<feature type="transmembrane region" description="Helical" evidence="2">
    <location>
        <begin position="406"/>
        <end position="432"/>
    </location>
</feature>
<evidence type="ECO:0000313" key="5">
    <source>
        <dbReference type="Proteomes" id="UP000828390"/>
    </source>
</evidence>
<gene>
    <name evidence="4" type="ORF">DPMN_155839</name>
</gene>
<dbReference type="Gene3D" id="2.170.300.10">
    <property type="entry name" value="Tie2 ligand-binding domain superfamily"/>
    <property type="match status" value="1"/>
</dbReference>
<keyword evidence="3" id="KW-0732">Signal</keyword>
<dbReference type="InterPro" id="IPR008979">
    <property type="entry name" value="Galactose-bd-like_sf"/>
</dbReference>
<proteinExistence type="predicted"/>
<dbReference type="EMBL" id="JAIWYP010000007">
    <property type="protein sequence ID" value="KAH3802168.1"/>
    <property type="molecule type" value="Genomic_DNA"/>
</dbReference>
<dbReference type="PANTHER" id="PTHR24043">
    <property type="entry name" value="SCAVENGER RECEPTOR CLASS F"/>
    <property type="match status" value="1"/>
</dbReference>
<feature type="chain" id="PRO_5038570945" description="Multiple epidermal growth factor-like domains protein 10" evidence="3">
    <location>
        <begin position="22"/>
        <end position="438"/>
    </location>
</feature>
<dbReference type="Proteomes" id="UP000828390">
    <property type="component" value="Unassembled WGS sequence"/>
</dbReference>
<comment type="caution">
    <text evidence="4">The sequence shown here is derived from an EMBL/GenBank/DDBJ whole genome shotgun (WGS) entry which is preliminary data.</text>
</comment>
<keyword evidence="2" id="KW-0812">Transmembrane</keyword>
<dbReference type="AlphaFoldDB" id="A0A9D4FS02"/>
<accession>A0A9D4FS02</accession>
<keyword evidence="5" id="KW-1185">Reference proteome</keyword>
<evidence type="ECO:0000256" key="2">
    <source>
        <dbReference type="SAM" id="Phobius"/>
    </source>
</evidence>
<dbReference type="InterPro" id="IPR042635">
    <property type="entry name" value="MEGF10/SREC1/2-like"/>
</dbReference>
<evidence type="ECO:0000256" key="1">
    <source>
        <dbReference type="ARBA" id="ARBA00022536"/>
    </source>
</evidence>
<dbReference type="GO" id="GO:0005044">
    <property type="term" value="F:scavenger receptor activity"/>
    <property type="evidence" value="ECO:0007669"/>
    <property type="project" value="InterPro"/>
</dbReference>
<name>A0A9D4FS02_DREPO</name>